<dbReference type="RefSeq" id="WP_091722799.1">
    <property type="nucleotide sequence ID" value="NZ_FNHS01000032.1"/>
</dbReference>
<dbReference type="Proteomes" id="UP000198704">
    <property type="component" value="Unassembled WGS sequence"/>
</dbReference>
<dbReference type="STRING" id="582672.SAMN05216360_1327"/>
<dbReference type="AlphaFoldDB" id="A0A1H0L749"/>
<gene>
    <name evidence="1" type="ORF">SAMN05216360_1327</name>
</gene>
<sequence>MSQAWSVPAILVRAATGRLCRTEAYVRDRDRSFRTVLPQVRGGGVFAAAHAHQAERPADEALQRVENRNAVVTAWARAAQERARIAEARHAEDGSAQVQATILAAFPEAADRVAA</sequence>
<evidence type="ECO:0000313" key="1">
    <source>
        <dbReference type="EMBL" id="SDO64079.1"/>
    </source>
</evidence>
<accession>A0A1H0L749</accession>
<organism evidence="1 2">
    <name type="scientific">Methylobacterium phyllostachyos</name>
    <dbReference type="NCBI Taxonomy" id="582672"/>
    <lineage>
        <taxon>Bacteria</taxon>
        <taxon>Pseudomonadati</taxon>
        <taxon>Pseudomonadota</taxon>
        <taxon>Alphaproteobacteria</taxon>
        <taxon>Hyphomicrobiales</taxon>
        <taxon>Methylobacteriaceae</taxon>
        <taxon>Methylobacterium</taxon>
    </lineage>
</organism>
<keyword evidence="2" id="KW-1185">Reference proteome</keyword>
<reference evidence="2" key="1">
    <citation type="submission" date="2016-10" db="EMBL/GenBank/DDBJ databases">
        <authorList>
            <person name="Varghese N."/>
            <person name="Submissions S."/>
        </authorList>
    </citation>
    <scope>NUCLEOTIDE SEQUENCE [LARGE SCALE GENOMIC DNA]</scope>
    <source>
        <strain evidence="2">BL47</strain>
    </source>
</reference>
<proteinExistence type="predicted"/>
<protein>
    <submittedName>
        <fullName evidence="1">Uncharacterized protein</fullName>
    </submittedName>
</protein>
<name>A0A1H0L749_9HYPH</name>
<dbReference type="EMBL" id="FNHS01000032">
    <property type="protein sequence ID" value="SDO64079.1"/>
    <property type="molecule type" value="Genomic_DNA"/>
</dbReference>
<evidence type="ECO:0000313" key="2">
    <source>
        <dbReference type="Proteomes" id="UP000198704"/>
    </source>
</evidence>